<keyword evidence="2" id="KW-1185">Reference proteome</keyword>
<protein>
    <submittedName>
        <fullName evidence="1">Uncharacterized protein</fullName>
    </submittedName>
</protein>
<dbReference type="EMBL" id="MU004306">
    <property type="protein sequence ID" value="KAF2659574.1"/>
    <property type="molecule type" value="Genomic_DNA"/>
</dbReference>
<dbReference type="Proteomes" id="UP000799324">
    <property type="component" value="Unassembled WGS sequence"/>
</dbReference>
<organism evidence="1 2">
    <name type="scientific">Lophiostoma macrostomum CBS 122681</name>
    <dbReference type="NCBI Taxonomy" id="1314788"/>
    <lineage>
        <taxon>Eukaryota</taxon>
        <taxon>Fungi</taxon>
        <taxon>Dikarya</taxon>
        <taxon>Ascomycota</taxon>
        <taxon>Pezizomycotina</taxon>
        <taxon>Dothideomycetes</taxon>
        <taxon>Pleosporomycetidae</taxon>
        <taxon>Pleosporales</taxon>
        <taxon>Lophiostomataceae</taxon>
        <taxon>Lophiostoma</taxon>
    </lineage>
</organism>
<reference evidence="1" key="1">
    <citation type="journal article" date="2020" name="Stud. Mycol.">
        <title>101 Dothideomycetes genomes: a test case for predicting lifestyles and emergence of pathogens.</title>
        <authorList>
            <person name="Haridas S."/>
            <person name="Albert R."/>
            <person name="Binder M."/>
            <person name="Bloem J."/>
            <person name="Labutti K."/>
            <person name="Salamov A."/>
            <person name="Andreopoulos B."/>
            <person name="Baker S."/>
            <person name="Barry K."/>
            <person name="Bills G."/>
            <person name="Bluhm B."/>
            <person name="Cannon C."/>
            <person name="Castanera R."/>
            <person name="Culley D."/>
            <person name="Daum C."/>
            <person name="Ezra D."/>
            <person name="Gonzalez J."/>
            <person name="Henrissat B."/>
            <person name="Kuo A."/>
            <person name="Liang C."/>
            <person name="Lipzen A."/>
            <person name="Lutzoni F."/>
            <person name="Magnuson J."/>
            <person name="Mondo S."/>
            <person name="Nolan M."/>
            <person name="Ohm R."/>
            <person name="Pangilinan J."/>
            <person name="Park H.-J."/>
            <person name="Ramirez L."/>
            <person name="Alfaro M."/>
            <person name="Sun H."/>
            <person name="Tritt A."/>
            <person name="Yoshinaga Y."/>
            <person name="Zwiers L.-H."/>
            <person name="Turgeon B."/>
            <person name="Goodwin S."/>
            <person name="Spatafora J."/>
            <person name="Crous P."/>
            <person name="Grigoriev I."/>
        </authorList>
    </citation>
    <scope>NUCLEOTIDE SEQUENCE</scope>
    <source>
        <strain evidence="1">CBS 122681</strain>
    </source>
</reference>
<accession>A0A6A6TLW4</accession>
<proteinExistence type="predicted"/>
<name>A0A6A6TLW4_9PLEO</name>
<sequence length="173" mass="19437">MRIAFMTCTNPPRGTATVALLEFRGALDLYRRQLILALGGYSRGKDCQVRLLPYAGTLFSAEDPYLSLNIRRCEACARYSGIDDLALRPPAEAPGLFFQSTFPAYQSRFSANCLGRYLLPPFFVSNLKPALIHYYSRLRIPQSVRHIFSKFAVRSPNAEIRMPACLVPGKALR</sequence>
<gene>
    <name evidence="1" type="ORF">K491DRAFT_166628</name>
</gene>
<evidence type="ECO:0000313" key="2">
    <source>
        <dbReference type="Proteomes" id="UP000799324"/>
    </source>
</evidence>
<evidence type="ECO:0000313" key="1">
    <source>
        <dbReference type="EMBL" id="KAF2659574.1"/>
    </source>
</evidence>
<dbReference type="AlphaFoldDB" id="A0A6A6TLW4"/>